<evidence type="ECO:0000313" key="8">
    <source>
        <dbReference type="EMBL" id="SFM31797.1"/>
    </source>
</evidence>
<dbReference type="Gene3D" id="1.25.40.10">
    <property type="entry name" value="Tetratricopeptide repeat domain"/>
    <property type="match status" value="2"/>
</dbReference>
<dbReference type="Pfam" id="PF14559">
    <property type="entry name" value="TPR_19"/>
    <property type="match status" value="1"/>
</dbReference>
<evidence type="ECO:0000256" key="3">
    <source>
        <dbReference type="ARBA" id="ARBA00022679"/>
    </source>
</evidence>
<keyword evidence="2" id="KW-0328">Glycosyltransferase</keyword>
<dbReference type="Pfam" id="PF13844">
    <property type="entry name" value="Glyco_transf_41"/>
    <property type="match status" value="2"/>
</dbReference>
<evidence type="ECO:0000256" key="2">
    <source>
        <dbReference type="ARBA" id="ARBA00022676"/>
    </source>
</evidence>
<feature type="domain" description="O-GlcNAc transferase C-terminal" evidence="7">
    <location>
        <begin position="222"/>
        <end position="377"/>
    </location>
</feature>
<dbReference type="PANTHER" id="PTHR44835:SF1">
    <property type="entry name" value="PROTEIN O-GLCNAC TRANSFERASE"/>
    <property type="match status" value="1"/>
</dbReference>
<dbReference type="STRING" id="195064.SAMN05421721_102286"/>
<dbReference type="AlphaFoldDB" id="A0A1I4PVG4"/>
<comment type="pathway">
    <text evidence="1">Protein modification; protein glycosylation.</text>
</comment>
<dbReference type="SUPFAM" id="SSF53756">
    <property type="entry name" value="UDP-Glycosyltransferase/glycogen phosphorylase"/>
    <property type="match status" value="1"/>
</dbReference>
<gene>
    <name evidence="8" type="ORF">SAMN05421721_102286</name>
</gene>
<keyword evidence="3" id="KW-0808">Transferase</keyword>
<evidence type="ECO:0000256" key="6">
    <source>
        <dbReference type="SAM" id="MobiDB-lite"/>
    </source>
</evidence>
<evidence type="ECO:0000259" key="7">
    <source>
        <dbReference type="Pfam" id="PF13844"/>
    </source>
</evidence>
<dbReference type="InterPro" id="IPR051939">
    <property type="entry name" value="Glycosyltr_41/O-GlcNAc_trsf"/>
</dbReference>
<dbReference type="GO" id="GO:0016757">
    <property type="term" value="F:glycosyltransferase activity"/>
    <property type="evidence" value="ECO:0007669"/>
    <property type="project" value="UniProtKB-KW"/>
</dbReference>
<evidence type="ECO:0000256" key="4">
    <source>
        <dbReference type="ARBA" id="ARBA00022737"/>
    </source>
</evidence>
<reference evidence="8 9" key="1">
    <citation type="submission" date="2016-10" db="EMBL/GenBank/DDBJ databases">
        <authorList>
            <person name="de Groot N.N."/>
        </authorList>
    </citation>
    <scope>NUCLEOTIDE SEQUENCE [LARGE SCALE GENOMIC DNA]</scope>
    <source>
        <strain evidence="8 9">DSM 4180</strain>
    </source>
</reference>
<dbReference type="OrthoDB" id="7058953at2"/>
<evidence type="ECO:0000313" key="9">
    <source>
        <dbReference type="Proteomes" id="UP000199556"/>
    </source>
</evidence>
<keyword evidence="4" id="KW-0677">Repeat</keyword>
<keyword evidence="5" id="KW-0802">TPR repeat</keyword>
<sequence>MKSLERFKKTLTEIQQALEQGQLERAESHCRQGLKRHPRHPLILSSLARVKVAQDQPEEARKCSDRALENGGLKYPSVVHHHLELLEKEKDFEGMLDVARRSLPVSREPIKSKRILARTLIKANRRREALALFEEILKEAPEAGALNDCCNCLYDLGQHEAGFVQNKLAATLEPDALWIRSNLILLGHYLPGMTKEDFIGLHKDWFDTCARLHGEIRQLERRPLEGRKLRIGFISNGFWSHPAGWLSYGAIAMLAHYFPCEILLYSTHPPKPKDGVAQRFGELPVTHTALHGWSFNAKLQKLLEDELDILVEMSGHSEHSALPLVAARVAPVQVKWIGGLSDTSAAPNMDYLLTDWIETPAGSEDTYTENLIRLPGGYVSYAPPAYMPEVNPLPARENGYITFGCFNNLHKINPQIIGLWARILEALPESRLMLKDRRFEDPDVTAWVQQAFQAEGIPAERLILEKASPHAELLRTYNRIDIALDPWPYTGGLTTIEALFMGVPVVTCPGPSFAGRHAASHLTNAGLPEWVAQDFDDYKRIALDWANRLDDLAELRRNLRSQFQKSPLSGHVQFAANLLHAFELMYQQWAQGKPAAPIEFNGPVPIPESVLANIPETIDPLKRNKSRESFNQEQNRVDNQDSTGDETISNAIDQILDGLSKG</sequence>
<organism evidence="8 9">
    <name type="scientific">Ectothiorhodospira mobilis</name>
    <dbReference type="NCBI Taxonomy" id="195064"/>
    <lineage>
        <taxon>Bacteria</taxon>
        <taxon>Pseudomonadati</taxon>
        <taxon>Pseudomonadota</taxon>
        <taxon>Gammaproteobacteria</taxon>
        <taxon>Chromatiales</taxon>
        <taxon>Ectothiorhodospiraceae</taxon>
        <taxon>Ectothiorhodospira</taxon>
    </lineage>
</organism>
<feature type="region of interest" description="Disordered" evidence="6">
    <location>
        <begin position="621"/>
        <end position="651"/>
    </location>
</feature>
<dbReference type="RefSeq" id="WP_090483677.1">
    <property type="nucleotide sequence ID" value="NZ_FOUO01000002.1"/>
</dbReference>
<dbReference type="Proteomes" id="UP000199556">
    <property type="component" value="Unassembled WGS sequence"/>
</dbReference>
<proteinExistence type="predicted"/>
<dbReference type="EMBL" id="FOUO01000002">
    <property type="protein sequence ID" value="SFM31797.1"/>
    <property type="molecule type" value="Genomic_DNA"/>
</dbReference>
<evidence type="ECO:0000256" key="1">
    <source>
        <dbReference type="ARBA" id="ARBA00004922"/>
    </source>
</evidence>
<feature type="domain" description="O-GlcNAc transferase C-terminal" evidence="7">
    <location>
        <begin position="400"/>
        <end position="577"/>
    </location>
</feature>
<name>A0A1I4PVG4_ECTMO</name>
<protein>
    <submittedName>
        <fullName evidence="8">Tetratricopeptide repeat-containing protein</fullName>
    </submittedName>
</protein>
<dbReference type="InterPro" id="IPR011990">
    <property type="entry name" value="TPR-like_helical_dom_sf"/>
</dbReference>
<evidence type="ECO:0000256" key="5">
    <source>
        <dbReference type="ARBA" id="ARBA00022803"/>
    </source>
</evidence>
<feature type="compositionally biased region" description="Polar residues" evidence="6">
    <location>
        <begin position="640"/>
        <end position="651"/>
    </location>
</feature>
<dbReference type="Gene3D" id="3.40.50.2000">
    <property type="entry name" value="Glycogen Phosphorylase B"/>
    <property type="match status" value="1"/>
</dbReference>
<dbReference type="SUPFAM" id="SSF48452">
    <property type="entry name" value="TPR-like"/>
    <property type="match status" value="1"/>
</dbReference>
<feature type="compositionally biased region" description="Basic and acidic residues" evidence="6">
    <location>
        <begin position="621"/>
        <end position="639"/>
    </location>
</feature>
<dbReference type="PANTHER" id="PTHR44835">
    <property type="entry name" value="UDP-N-ACETYLGLUCOSAMINE--PEPTIDE N-ACETYLGLUCOSAMINYLTRANSFERASE SPINDLY-RELATED"/>
    <property type="match status" value="1"/>
</dbReference>
<dbReference type="InterPro" id="IPR029489">
    <property type="entry name" value="OGT/SEC/SPY_C"/>
</dbReference>
<accession>A0A1I4PVG4</accession>
<dbReference type="Gene3D" id="3.40.50.11380">
    <property type="match status" value="1"/>
</dbReference>
<keyword evidence="9" id="KW-1185">Reference proteome</keyword>